<protein>
    <submittedName>
        <fullName evidence="1">Uncharacterized protein</fullName>
    </submittedName>
</protein>
<evidence type="ECO:0000313" key="1">
    <source>
        <dbReference type="EMBL" id="MPN07240.1"/>
    </source>
</evidence>
<organism evidence="1">
    <name type="scientific">bioreactor metagenome</name>
    <dbReference type="NCBI Taxonomy" id="1076179"/>
    <lineage>
        <taxon>unclassified sequences</taxon>
        <taxon>metagenomes</taxon>
        <taxon>ecological metagenomes</taxon>
    </lineage>
</organism>
<accession>A0A645F0G4</accession>
<sequence length="90" mass="9998">MKDHFVGGHRRSIRVRMLGQKTEVHHHARPNEQPEDGQEFALGEEIGFAGLIDAMGDLCHALMNRQGLGLEVLDNTEQGTNGANNDAYHH</sequence>
<comment type="caution">
    <text evidence="1">The sequence shown here is derived from an EMBL/GenBank/DDBJ whole genome shotgun (WGS) entry which is preliminary data.</text>
</comment>
<dbReference type="AlphaFoldDB" id="A0A645F0G4"/>
<name>A0A645F0G4_9ZZZZ</name>
<gene>
    <name evidence="1" type="ORF">SDC9_154506</name>
</gene>
<proteinExistence type="predicted"/>
<reference evidence="1" key="1">
    <citation type="submission" date="2019-08" db="EMBL/GenBank/DDBJ databases">
        <authorList>
            <person name="Kucharzyk K."/>
            <person name="Murdoch R.W."/>
            <person name="Higgins S."/>
            <person name="Loffler F."/>
        </authorList>
    </citation>
    <scope>NUCLEOTIDE SEQUENCE</scope>
</reference>
<dbReference type="EMBL" id="VSSQ01053199">
    <property type="protein sequence ID" value="MPN07240.1"/>
    <property type="molecule type" value="Genomic_DNA"/>
</dbReference>